<evidence type="ECO:0000313" key="3">
    <source>
        <dbReference type="EMBL" id="UXH78094.1"/>
    </source>
</evidence>
<dbReference type="InterPro" id="IPR007543">
    <property type="entry name" value="LptD_C"/>
</dbReference>
<dbReference type="HAMAP" id="MF_01411">
    <property type="entry name" value="LPS_assembly_LptD"/>
    <property type="match status" value="1"/>
</dbReference>
<gene>
    <name evidence="1 3" type="primary">lptD</name>
    <name evidence="3" type="ORF">N4261_24600</name>
</gene>
<keyword evidence="1" id="KW-0472">Membrane</keyword>
<protein>
    <recommendedName>
        <fullName evidence="1">LPS-assembly protein LptD</fullName>
    </recommendedName>
</protein>
<accession>A0ABY6B284</accession>
<evidence type="ECO:0000313" key="4">
    <source>
        <dbReference type="Proteomes" id="UP001064933"/>
    </source>
</evidence>
<reference evidence="3" key="1">
    <citation type="submission" date="2022-10" db="EMBL/GenBank/DDBJ databases">
        <title>Characterization and whole genome sequencing of a new Roseateles species, isolated from fresh water.</title>
        <authorList>
            <person name="Guliayeva D.Y."/>
            <person name="Akhremchuk A.E."/>
            <person name="Sikolenko M.A."/>
            <person name="Valentovich L.N."/>
            <person name="Sidarenka A.V."/>
        </authorList>
    </citation>
    <scope>NUCLEOTIDE SEQUENCE</scope>
    <source>
        <strain evidence="3">BIM B-1768</strain>
    </source>
</reference>
<dbReference type="EMBL" id="CP104562">
    <property type="protein sequence ID" value="UXH78094.1"/>
    <property type="molecule type" value="Genomic_DNA"/>
</dbReference>
<sequence precursor="true">MPLAVLLAVALPASPVAWAQESAGEGLALKPSKQLNQTRRKDLRPAMALSADRITTEVDQRSEAQGDVQLRYGNLLLKTKTLTYDHAQDLATAQGDVELSQNGAILRGPTLSLFVDRFEGQLDSPTYFFSTTGGSGSAKALHFLGDQRMRADEATYSTCPVSEDGERKRDWELVTKSLRLDFEAGEGEATGAVLRFLGVPILAAPSLSFPLGDQPKSGLLPPNVNIDNRSGFEFGQPYYWSIAPNRDATFTPYVMTKRGAGVDSEFRFLEPAHRGQINLAWLPNDRVMGRSRWDLRLQNDGDITPNWRYQINSERVSDNDYWKDFRRRMSSQTPRLLQSDYRTQRDFDFNWGDVQAYARVQRWQPLQVTETVDQFASPYQRSPQIGVRLQTEADDSVLAGYLPTGRGARLEGGVEVEYNRFDLPSGALTSQTQTGERMHMLGHVSLPMSGAAWWLIPKVSFNSASYHVDETLANGQRSISRTIPTFSIDHGWILERNTTLFGQDARQTLEPRVLYLNTPYRDQSFVPNFDAAPRDYNFDSVFAENQFSGVDRVSDAHMVAFGATSRWIENERGEEQLRLGMVQRYLLRDQRISPDGTPQTHRLSDVVLLGSAHLNQAWWTDSTLQLNSSDGKVERTVLRLRYSPGPFRTLSASYRLARGQSEQLELAWQWPLFGPDRKAVTGGPGCQGAWYGAGRLQYSMRDKRFTDSVIGAEYDSGCWILRIGAERQATGRAETNTRLMLQLELVGLSPLGSNALKVLRDNIPGYRSLSSERSAFGTYD</sequence>
<organism evidence="3 4">
    <name type="scientific">Roseateles amylovorans</name>
    <dbReference type="NCBI Taxonomy" id="2978473"/>
    <lineage>
        <taxon>Bacteria</taxon>
        <taxon>Pseudomonadati</taxon>
        <taxon>Pseudomonadota</taxon>
        <taxon>Betaproteobacteria</taxon>
        <taxon>Burkholderiales</taxon>
        <taxon>Sphaerotilaceae</taxon>
        <taxon>Roseateles</taxon>
    </lineage>
</organism>
<dbReference type="RefSeq" id="WP_261757867.1">
    <property type="nucleotide sequence ID" value="NZ_CP104562.2"/>
</dbReference>
<feature type="signal peptide" evidence="1">
    <location>
        <begin position="1"/>
        <end position="19"/>
    </location>
</feature>
<dbReference type="Pfam" id="PF04453">
    <property type="entry name" value="LptD"/>
    <property type="match status" value="1"/>
</dbReference>
<feature type="chain" id="PRO_5044925588" description="LPS-assembly protein LptD" evidence="1">
    <location>
        <begin position="20"/>
        <end position="780"/>
    </location>
</feature>
<evidence type="ECO:0000256" key="1">
    <source>
        <dbReference type="HAMAP-Rule" id="MF_01411"/>
    </source>
</evidence>
<evidence type="ECO:0000259" key="2">
    <source>
        <dbReference type="Pfam" id="PF04453"/>
    </source>
</evidence>
<comment type="similarity">
    <text evidence="1">Belongs to the LptD family.</text>
</comment>
<dbReference type="PANTHER" id="PTHR30189">
    <property type="entry name" value="LPS-ASSEMBLY PROTEIN"/>
    <property type="match status" value="1"/>
</dbReference>
<keyword evidence="1" id="KW-0998">Cell outer membrane</keyword>
<name>A0ABY6B284_9BURK</name>
<dbReference type="InterPro" id="IPR050218">
    <property type="entry name" value="LptD"/>
</dbReference>
<dbReference type="PANTHER" id="PTHR30189:SF1">
    <property type="entry name" value="LPS-ASSEMBLY PROTEIN LPTD"/>
    <property type="match status" value="1"/>
</dbReference>
<comment type="subunit">
    <text evidence="1">Component of the lipopolysaccharide transport and assembly complex. Interacts with LptE and LptA.</text>
</comment>
<comment type="function">
    <text evidence="1">Together with LptE, is involved in the assembly of lipopolysaccharide (LPS) at the surface of the outer membrane.</text>
</comment>
<dbReference type="Proteomes" id="UP001064933">
    <property type="component" value="Chromosome"/>
</dbReference>
<keyword evidence="4" id="KW-1185">Reference proteome</keyword>
<feature type="domain" description="LptD C-terminal" evidence="2">
    <location>
        <begin position="291"/>
        <end position="664"/>
    </location>
</feature>
<comment type="subcellular location">
    <subcellularLocation>
        <location evidence="1">Cell outer membrane</location>
    </subcellularLocation>
</comment>
<comment type="caution">
    <text evidence="1">Lacks conserved residue(s) required for the propagation of feature annotation.</text>
</comment>
<dbReference type="InterPro" id="IPR020889">
    <property type="entry name" value="LipoPS_assembly_LptD"/>
</dbReference>
<keyword evidence="1" id="KW-0732">Signal</keyword>
<proteinExistence type="inferred from homology"/>